<proteinExistence type="inferred from homology"/>
<dbReference type="GeneID" id="93923731"/>
<accession>A0ABM6W6Z9</accession>
<protein>
    <recommendedName>
        <fullName evidence="1">UPF0223 protein DK182_04270</fullName>
    </recommendedName>
</protein>
<dbReference type="Proteomes" id="UP000245369">
    <property type="component" value="Chromosome"/>
</dbReference>
<evidence type="ECO:0000256" key="1">
    <source>
        <dbReference type="HAMAP-Rule" id="MF_01041"/>
    </source>
</evidence>
<dbReference type="Gene3D" id="1.10.220.80">
    <property type="entry name" value="BH2638-like"/>
    <property type="match status" value="1"/>
</dbReference>
<dbReference type="EMBL" id="CP029490">
    <property type="protein sequence ID" value="AWN20611.1"/>
    <property type="molecule type" value="Genomic_DNA"/>
</dbReference>
<evidence type="ECO:0000313" key="3">
    <source>
        <dbReference type="Proteomes" id="UP000245369"/>
    </source>
</evidence>
<organism evidence="2 3">
    <name type="scientific">Streptococcus sobrinus</name>
    <dbReference type="NCBI Taxonomy" id="1310"/>
    <lineage>
        <taxon>Bacteria</taxon>
        <taxon>Bacillati</taxon>
        <taxon>Bacillota</taxon>
        <taxon>Bacilli</taxon>
        <taxon>Lactobacillales</taxon>
        <taxon>Streptococcaceae</taxon>
        <taxon>Streptococcus</taxon>
    </lineage>
</organism>
<comment type="similarity">
    <text evidence="1">Belongs to the UPF0223 family.</text>
</comment>
<dbReference type="NCBIfam" id="NF003353">
    <property type="entry name" value="PRK04387.1"/>
    <property type="match status" value="1"/>
</dbReference>
<dbReference type="Pfam" id="PF05256">
    <property type="entry name" value="UPF0223"/>
    <property type="match status" value="1"/>
</dbReference>
<reference evidence="2 3" key="1">
    <citation type="submission" date="2018-05" db="EMBL/GenBank/DDBJ databases">
        <title>Complete genome sequences of Streptococcus sobrinus.</title>
        <authorList>
            <person name="Sales M."/>
            <person name="Jensen P.A."/>
        </authorList>
    </citation>
    <scope>NUCLEOTIDE SEQUENCE [LARGE SCALE GENOMIC DNA]</scope>
    <source>
        <strain evidence="2 3">SL1</strain>
    </source>
</reference>
<gene>
    <name evidence="2" type="ORF">DK182_04270</name>
</gene>
<dbReference type="InterPro" id="IPR023324">
    <property type="entry name" value="BH2638-like_sf"/>
</dbReference>
<dbReference type="PIRSF" id="PIRSF037260">
    <property type="entry name" value="UPF0223"/>
    <property type="match status" value="1"/>
</dbReference>
<dbReference type="InterPro" id="IPR007920">
    <property type="entry name" value="UPF0223"/>
</dbReference>
<dbReference type="SUPFAM" id="SSF158504">
    <property type="entry name" value="BH2638-like"/>
    <property type="match status" value="1"/>
</dbReference>
<name>A0ABM6W6Z9_9STRE</name>
<dbReference type="RefSeq" id="WP_002959642.1">
    <property type="nucleotide sequence ID" value="NZ_CP029490.1"/>
</dbReference>
<keyword evidence="3" id="KW-1185">Reference proteome</keyword>
<dbReference type="HAMAP" id="MF_01041">
    <property type="entry name" value="UPF0223"/>
    <property type="match status" value="1"/>
</dbReference>
<evidence type="ECO:0000313" key="2">
    <source>
        <dbReference type="EMBL" id="AWN20611.1"/>
    </source>
</evidence>
<sequence>MTKNYSYPLDASWSTEEIASVLYFLNQVEAAYESKAKTETLLEAYRSFKRVVPSKMQEKQIDREFEKSSGYSSYRAVQAARINAGGWVSLER</sequence>